<evidence type="ECO:0000313" key="3">
    <source>
        <dbReference type="Proteomes" id="UP001150569"/>
    </source>
</evidence>
<evidence type="ECO:0000313" key="2">
    <source>
        <dbReference type="EMBL" id="KAJ1917472.1"/>
    </source>
</evidence>
<keyword evidence="3" id="KW-1185">Reference proteome</keyword>
<proteinExistence type="predicted"/>
<reference evidence="2" key="1">
    <citation type="submission" date="2022-07" db="EMBL/GenBank/DDBJ databases">
        <title>Phylogenomic reconstructions and comparative analyses of Kickxellomycotina fungi.</title>
        <authorList>
            <person name="Reynolds N.K."/>
            <person name="Stajich J.E."/>
            <person name="Barry K."/>
            <person name="Grigoriev I.V."/>
            <person name="Crous P."/>
            <person name="Smith M.E."/>
        </authorList>
    </citation>
    <scope>NUCLEOTIDE SEQUENCE</scope>
    <source>
        <strain evidence="2">RSA 861</strain>
    </source>
</reference>
<organism evidence="2 3">
    <name type="scientific">Tieghemiomyces parasiticus</name>
    <dbReference type="NCBI Taxonomy" id="78921"/>
    <lineage>
        <taxon>Eukaryota</taxon>
        <taxon>Fungi</taxon>
        <taxon>Fungi incertae sedis</taxon>
        <taxon>Zoopagomycota</taxon>
        <taxon>Kickxellomycotina</taxon>
        <taxon>Dimargaritomycetes</taxon>
        <taxon>Dimargaritales</taxon>
        <taxon>Dimargaritaceae</taxon>
        <taxon>Tieghemiomyces</taxon>
    </lineage>
</organism>
<feature type="compositionally biased region" description="Polar residues" evidence="1">
    <location>
        <begin position="82"/>
        <end position="94"/>
    </location>
</feature>
<feature type="region of interest" description="Disordered" evidence="1">
    <location>
        <begin position="65"/>
        <end position="104"/>
    </location>
</feature>
<dbReference type="Proteomes" id="UP001150569">
    <property type="component" value="Unassembled WGS sequence"/>
</dbReference>
<protein>
    <submittedName>
        <fullName evidence="2">Uncharacterized protein</fullName>
    </submittedName>
</protein>
<accession>A0A9W8DN68</accession>
<dbReference type="AlphaFoldDB" id="A0A9W8DN68"/>
<dbReference type="EMBL" id="JANBPT010000541">
    <property type="protein sequence ID" value="KAJ1917472.1"/>
    <property type="molecule type" value="Genomic_DNA"/>
</dbReference>
<evidence type="ECO:0000256" key="1">
    <source>
        <dbReference type="SAM" id="MobiDB-lite"/>
    </source>
</evidence>
<sequence>MHELYVGQGYYLLLIYLHHLDGVVVAPQDTAHPNASPLSTLLDEDGDGFNEGYYGTILNNNPVTIIDDDDGLGPGPTGTTPHQLDTTSPRTGSPASDKHGGEETTVPSAILRLCDQRCWEAMLDLRRHIAYNVENLDKIFTALFVGTLNAAGVVCIEVLHGRRHIPDPAIGIPLAATFLDEILGLLARFSPSNPGNLRLIASLESLRDTPPTTPGYYPVTLEHLL</sequence>
<comment type="caution">
    <text evidence="2">The sequence shown here is derived from an EMBL/GenBank/DDBJ whole genome shotgun (WGS) entry which is preliminary data.</text>
</comment>
<gene>
    <name evidence="2" type="ORF">IWQ60_007778</name>
</gene>
<name>A0A9W8DN68_9FUNG</name>